<organism evidence="7 8">
    <name type="scientific">Dorcoceras hygrometricum</name>
    <dbReference type="NCBI Taxonomy" id="472368"/>
    <lineage>
        <taxon>Eukaryota</taxon>
        <taxon>Viridiplantae</taxon>
        <taxon>Streptophyta</taxon>
        <taxon>Embryophyta</taxon>
        <taxon>Tracheophyta</taxon>
        <taxon>Spermatophyta</taxon>
        <taxon>Magnoliopsida</taxon>
        <taxon>eudicotyledons</taxon>
        <taxon>Gunneridae</taxon>
        <taxon>Pentapetalae</taxon>
        <taxon>asterids</taxon>
        <taxon>lamiids</taxon>
        <taxon>Lamiales</taxon>
        <taxon>Gesneriaceae</taxon>
        <taxon>Didymocarpoideae</taxon>
        <taxon>Trichosporeae</taxon>
        <taxon>Loxocarpinae</taxon>
        <taxon>Dorcoceras</taxon>
    </lineage>
</organism>
<keyword evidence="3" id="KW-0221">Differentiation</keyword>
<evidence type="ECO:0000313" key="7">
    <source>
        <dbReference type="EMBL" id="KZV39904.1"/>
    </source>
</evidence>
<feature type="coiled-coil region" evidence="6">
    <location>
        <begin position="113"/>
        <end position="147"/>
    </location>
</feature>
<gene>
    <name evidence="7" type="ORF">F511_04544</name>
</gene>
<protein>
    <submittedName>
        <fullName evidence="7">Protein FLC EXPRESSOR</fullName>
    </submittedName>
</protein>
<dbReference type="PANTHER" id="PTHR33405:SF17">
    <property type="entry name" value="PROTEIN FLC EXPRESSOR"/>
    <property type="match status" value="1"/>
</dbReference>
<evidence type="ECO:0000256" key="5">
    <source>
        <dbReference type="ARBA" id="ARBA00023089"/>
    </source>
</evidence>
<dbReference type="EMBL" id="KV000873">
    <property type="protein sequence ID" value="KZV39904.1"/>
    <property type="molecule type" value="Genomic_DNA"/>
</dbReference>
<evidence type="ECO:0000313" key="8">
    <source>
        <dbReference type="Proteomes" id="UP000250235"/>
    </source>
</evidence>
<dbReference type="GO" id="GO:0030154">
    <property type="term" value="P:cell differentiation"/>
    <property type="evidence" value="ECO:0007669"/>
    <property type="project" value="UniProtKB-KW"/>
</dbReference>
<name>A0A2Z7BZR6_9LAMI</name>
<dbReference type="GO" id="GO:0009908">
    <property type="term" value="P:flower development"/>
    <property type="evidence" value="ECO:0007669"/>
    <property type="project" value="UniProtKB-KW"/>
</dbReference>
<keyword evidence="5" id="KW-0287">Flowering</keyword>
<evidence type="ECO:0000256" key="4">
    <source>
        <dbReference type="ARBA" id="ARBA00023054"/>
    </source>
</evidence>
<keyword evidence="4 6" id="KW-0175">Coiled coil</keyword>
<evidence type="ECO:0000256" key="6">
    <source>
        <dbReference type="SAM" id="Coils"/>
    </source>
</evidence>
<evidence type="ECO:0000256" key="1">
    <source>
        <dbReference type="ARBA" id="ARBA00005405"/>
    </source>
</evidence>
<evidence type="ECO:0000256" key="3">
    <source>
        <dbReference type="ARBA" id="ARBA00022782"/>
    </source>
</evidence>
<keyword evidence="8" id="KW-1185">Reference proteome</keyword>
<evidence type="ECO:0000256" key="2">
    <source>
        <dbReference type="ARBA" id="ARBA00022473"/>
    </source>
</evidence>
<keyword evidence="2" id="KW-0217">Developmental protein</keyword>
<comment type="similarity">
    <text evidence="1">Belongs to the FLX family.</text>
</comment>
<dbReference type="InterPro" id="IPR040353">
    <property type="entry name" value="FLX/FLX-like"/>
</dbReference>
<dbReference type="OrthoDB" id="1928946at2759"/>
<accession>A0A2Z7BZR6</accession>
<reference evidence="7 8" key="1">
    <citation type="journal article" date="2015" name="Proc. Natl. Acad. Sci. U.S.A.">
        <title>The resurrection genome of Boea hygrometrica: A blueprint for survival of dehydration.</title>
        <authorList>
            <person name="Xiao L."/>
            <person name="Yang G."/>
            <person name="Zhang L."/>
            <person name="Yang X."/>
            <person name="Zhao S."/>
            <person name="Ji Z."/>
            <person name="Zhou Q."/>
            <person name="Hu M."/>
            <person name="Wang Y."/>
            <person name="Chen M."/>
            <person name="Xu Y."/>
            <person name="Jin H."/>
            <person name="Xiao X."/>
            <person name="Hu G."/>
            <person name="Bao F."/>
            <person name="Hu Y."/>
            <person name="Wan P."/>
            <person name="Li L."/>
            <person name="Deng X."/>
            <person name="Kuang T."/>
            <person name="Xiang C."/>
            <person name="Zhu J.K."/>
            <person name="Oliver M.J."/>
            <person name="He Y."/>
        </authorList>
    </citation>
    <scope>NUCLEOTIDE SEQUENCE [LARGE SCALE GENOMIC DNA]</scope>
    <source>
        <strain evidence="8">cv. XS01</strain>
    </source>
</reference>
<sequence length="253" mass="29284">MAARNHSHRHLADERLRLHHPGHVSSEELHLIEERIASQSREIQTLLHDNQRLAVTHMTLKQELINSEQEVRRLSAMSSSVKAERDARVREVYDRALRLEEEARAVDGIPAELDRVRADIEELRNERKELSEKLRDIDEDLSRTHSELMELPALRAEIEALYKEIQRGRAAIEHERNMRAKNYQLSEVMEKHMISMTHEAEKLRSELTIAQRRAMSAATPGQAYAAQYGHLEAGYGENSRSDLNAVHQIFIQL</sequence>
<proteinExistence type="inferred from homology"/>
<dbReference type="Proteomes" id="UP000250235">
    <property type="component" value="Unassembled WGS sequence"/>
</dbReference>
<dbReference type="AlphaFoldDB" id="A0A2Z7BZR6"/>
<dbReference type="PANTHER" id="PTHR33405">
    <property type="entry name" value="PROTEIN FLX-LIKE 2"/>
    <property type="match status" value="1"/>
</dbReference>